<keyword evidence="1" id="KW-1133">Transmembrane helix</keyword>
<dbReference type="AlphaFoldDB" id="A0A0Z8FCN0"/>
<keyword evidence="1" id="KW-0472">Membrane</keyword>
<accession>A0A0Z8FCN0</accession>
<organism evidence="2 3">
    <name type="scientific">Streptococcus suis</name>
    <dbReference type="NCBI Taxonomy" id="1307"/>
    <lineage>
        <taxon>Bacteria</taxon>
        <taxon>Bacillati</taxon>
        <taxon>Bacillota</taxon>
        <taxon>Bacilli</taxon>
        <taxon>Lactobacillales</taxon>
        <taxon>Streptococcaceae</taxon>
        <taxon>Streptococcus</taxon>
    </lineage>
</organism>
<dbReference type="Proteomes" id="UP000073485">
    <property type="component" value="Unassembled WGS sequence"/>
</dbReference>
<dbReference type="EMBL" id="FIGO01000004">
    <property type="protein sequence ID" value="CYU67601.1"/>
    <property type="molecule type" value="Genomic_DNA"/>
</dbReference>
<evidence type="ECO:0000313" key="3">
    <source>
        <dbReference type="Proteomes" id="UP000073485"/>
    </source>
</evidence>
<protein>
    <submittedName>
        <fullName evidence="2">Uncharacterized protein</fullName>
    </submittedName>
</protein>
<evidence type="ECO:0000313" key="2">
    <source>
        <dbReference type="EMBL" id="CYU67601.1"/>
    </source>
</evidence>
<name>A0A0Z8FCN0_STRSU</name>
<feature type="transmembrane region" description="Helical" evidence="1">
    <location>
        <begin position="26"/>
        <end position="45"/>
    </location>
</feature>
<gene>
    <name evidence="2" type="ORF">ERS132410_00802</name>
</gene>
<proteinExistence type="predicted"/>
<reference evidence="2 3" key="1">
    <citation type="submission" date="2016-02" db="EMBL/GenBank/DDBJ databases">
        <authorList>
            <consortium name="Pathogen Informatics"/>
        </authorList>
    </citation>
    <scope>NUCLEOTIDE SEQUENCE [LARGE SCALE GENOMIC DNA]</scope>
    <source>
        <strain evidence="2 3">LSS48</strain>
    </source>
</reference>
<sequence>MDNKVLYHKKFKHAELIVKKNTRKEMIVSGIAWTILLGFAIWYFTK</sequence>
<evidence type="ECO:0000256" key="1">
    <source>
        <dbReference type="SAM" id="Phobius"/>
    </source>
</evidence>
<keyword evidence="1" id="KW-0812">Transmembrane</keyword>